<evidence type="ECO:0000256" key="6">
    <source>
        <dbReference type="ARBA" id="ARBA00022763"/>
    </source>
</evidence>
<dbReference type="GO" id="GO:0003908">
    <property type="term" value="F:methylated-DNA-[protein]-cysteine S-methyltransferase activity"/>
    <property type="evidence" value="ECO:0007669"/>
    <property type="project" value="UniProtKB-EC"/>
</dbReference>
<dbReference type="PANTHER" id="PTHR10815:SF13">
    <property type="entry name" value="METHYLATED-DNA--PROTEIN-CYSTEINE METHYLTRANSFERASE"/>
    <property type="match status" value="1"/>
</dbReference>
<keyword evidence="5 12" id="KW-0808">Transferase</keyword>
<dbReference type="PANTHER" id="PTHR10815">
    <property type="entry name" value="METHYLATED-DNA--PROTEIN-CYSTEINE METHYLTRANSFERASE"/>
    <property type="match status" value="1"/>
</dbReference>
<accession>A0A1B2M239</accession>
<evidence type="ECO:0000313" key="13">
    <source>
        <dbReference type="Proteomes" id="UP000093391"/>
    </source>
</evidence>
<dbReference type="SUPFAM" id="SSF53155">
    <property type="entry name" value="Methylated DNA-protein cysteine methyltransferase domain"/>
    <property type="match status" value="1"/>
</dbReference>
<dbReference type="SUPFAM" id="SSF46689">
    <property type="entry name" value="Homeodomain-like"/>
    <property type="match status" value="2"/>
</dbReference>
<dbReference type="SUPFAM" id="SSF46767">
    <property type="entry name" value="Methylated DNA-protein cysteine methyltransferase, C-terminal domain"/>
    <property type="match status" value="1"/>
</dbReference>
<dbReference type="GO" id="GO:0032259">
    <property type="term" value="P:methylation"/>
    <property type="evidence" value="ECO:0007669"/>
    <property type="project" value="UniProtKB-KW"/>
</dbReference>
<dbReference type="GO" id="GO:0006281">
    <property type="term" value="P:DNA repair"/>
    <property type="evidence" value="ECO:0007669"/>
    <property type="project" value="UniProtKB-KW"/>
</dbReference>
<keyword evidence="13" id="KW-1185">Reference proteome</keyword>
<dbReference type="InterPro" id="IPR009057">
    <property type="entry name" value="Homeodomain-like_sf"/>
</dbReference>
<comment type="similarity">
    <text evidence="2">Belongs to the MGMT family.</text>
</comment>
<dbReference type="GO" id="GO:0043565">
    <property type="term" value="F:sequence-specific DNA binding"/>
    <property type="evidence" value="ECO:0007669"/>
    <property type="project" value="InterPro"/>
</dbReference>
<dbReference type="CDD" id="cd06445">
    <property type="entry name" value="ATase"/>
    <property type="match status" value="1"/>
</dbReference>
<proteinExistence type="inferred from homology"/>
<dbReference type="AlphaFoldDB" id="A0A1B2M239"/>
<name>A0A1B2M239_9GAMM</name>
<dbReference type="InterPro" id="IPR014048">
    <property type="entry name" value="MethylDNA_cys_MeTrfase_DNA-bd"/>
</dbReference>
<dbReference type="SMART" id="SM00342">
    <property type="entry name" value="HTH_ARAC"/>
    <property type="match status" value="1"/>
</dbReference>
<evidence type="ECO:0000313" key="12">
    <source>
        <dbReference type="EMBL" id="AOA59266.1"/>
    </source>
</evidence>
<dbReference type="InterPro" id="IPR036217">
    <property type="entry name" value="MethylDNA_cys_MeTrfase_DNAb"/>
</dbReference>
<evidence type="ECO:0000256" key="4">
    <source>
        <dbReference type="ARBA" id="ARBA00022603"/>
    </source>
</evidence>
<dbReference type="Pfam" id="PF01035">
    <property type="entry name" value="DNA_binding_1"/>
    <property type="match status" value="1"/>
</dbReference>
<keyword evidence="4 12" id="KW-0489">Methyltransferase</keyword>
<dbReference type="Pfam" id="PF12833">
    <property type="entry name" value="HTH_18"/>
    <property type="match status" value="1"/>
</dbReference>
<sequence>MSLSSRYQRIAAAICYIQQHYLEQPSLEQIAAHVHLSPPHLQRIFTDWAGISPKKFVQYLSLQHAKTLLQQAPNRSILSTSLATGLSSSSRLHDLFVQIEGMTPAEYKNGGQQLQIDYSVHDSIFGDLLLASTAKGICHMAFLDQPHVEKSHDQDAVASAILLQQFPQAQLRPCYSASQQPVVALFCQDRQLIQDHQQWAKIKLHLKASAFQIKVWESLLRIPMGQLCRYADIAQAIGQPKASRAVGHAIGQNPVAWLIPCHRVIQASGHFGQYRWGATRKQALIAWESAQALSSTQSTAALST</sequence>
<dbReference type="InterPro" id="IPR036631">
    <property type="entry name" value="MGMT_N_sf"/>
</dbReference>
<dbReference type="KEGG" id="ala:BFG52_13495"/>
<dbReference type="STRING" id="1789224.BFG52_13495"/>
<dbReference type="InterPro" id="IPR036388">
    <property type="entry name" value="WH-like_DNA-bd_sf"/>
</dbReference>
<dbReference type="GO" id="GO:0003700">
    <property type="term" value="F:DNA-binding transcription factor activity"/>
    <property type="evidence" value="ECO:0007669"/>
    <property type="project" value="InterPro"/>
</dbReference>
<dbReference type="EC" id="2.1.1.63" evidence="3"/>
<evidence type="ECO:0000256" key="2">
    <source>
        <dbReference type="ARBA" id="ARBA00008711"/>
    </source>
</evidence>
<dbReference type="Gene3D" id="3.30.160.70">
    <property type="entry name" value="Methylated DNA-protein cysteine methyltransferase domain"/>
    <property type="match status" value="1"/>
</dbReference>
<comment type="catalytic activity">
    <reaction evidence="1">
        <text>a 4-O-methyl-thymidine in DNA + L-cysteinyl-[protein] = a thymidine in DNA + S-methyl-L-cysteinyl-[protein]</text>
        <dbReference type="Rhea" id="RHEA:53428"/>
        <dbReference type="Rhea" id="RHEA-COMP:10131"/>
        <dbReference type="Rhea" id="RHEA-COMP:10132"/>
        <dbReference type="Rhea" id="RHEA-COMP:13555"/>
        <dbReference type="Rhea" id="RHEA-COMP:13556"/>
        <dbReference type="ChEBI" id="CHEBI:29950"/>
        <dbReference type="ChEBI" id="CHEBI:82612"/>
        <dbReference type="ChEBI" id="CHEBI:137386"/>
        <dbReference type="ChEBI" id="CHEBI:137387"/>
        <dbReference type="EC" id="2.1.1.63"/>
    </reaction>
</comment>
<dbReference type="Gene3D" id="1.10.10.10">
    <property type="entry name" value="Winged helix-like DNA-binding domain superfamily/Winged helix DNA-binding domain"/>
    <property type="match status" value="1"/>
</dbReference>
<dbReference type="InterPro" id="IPR001497">
    <property type="entry name" value="MethylDNA_cys_MeTrfase_AS"/>
</dbReference>
<protein>
    <recommendedName>
        <fullName evidence="3">methylated-DNA--[protein]-cysteine S-methyltransferase</fullName>
        <ecNumber evidence="3">2.1.1.63</ecNumber>
    </recommendedName>
</protein>
<evidence type="ECO:0000259" key="11">
    <source>
        <dbReference type="PROSITE" id="PS01124"/>
    </source>
</evidence>
<dbReference type="PROSITE" id="PS00374">
    <property type="entry name" value="MGMT"/>
    <property type="match status" value="1"/>
</dbReference>
<dbReference type="Gene3D" id="1.10.10.60">
    <property type="entry name" value="Homeodomain-like"/>
    <property type="match status" value="1"/>
</dbReference>
<evidence type="ECO:0000256" key="8">
    <source>
        <dbReference type="ARBA" id="ARBA00023163"/>
    </source>
</evidence>
<evidence type="ECO:0000256" key="3">
    <source>
        <dbReference type="ARBA" id="ARBA00011918"/>
    </source>
</evidence>
<evidence type="ECO:0000256" key="9">
    <source>
        <dbReference type="ARBA" id="ARBA00023204"/>
    </source>
</evidence>
<evidence type="ECO:0000256" key="5">
    <source>
        <dbReference type="ARBA" id="ARBA00022679"/>
    </source>
</evidence>
<keyword evidence="8" id="KW-0804">Transcription</keyword>
<feature type="domain" description="HTH araC/xylS-type" evidence="11">
    <location>
        <begin position="11"/>
        <end position="110"/>
    </location>
</feature>
<reference evidence="12 13" key="1">
    <citation type="submission" date="2016-08" db="EMBL/GenBank/DDBJ databases">
        <authorList>
            <person name="Seilhamer J.J."/>
        </authorList>
    </citation>
    <scope>NUCLEOTIDE SEQUENCE [LARGE SCALE GENOMIC DNA]</scope>
    <source>
        <strain evidence="12 13">BRTC-1</strain>
    </source>
</reference>
<evidence type="ECO:0000256" key="10">
    <source>
        <dbReference type="ARBA" id="ARBA00049348"/>
    </source>
</evidence>
<dbReference type="OrthoDB" id="9802228at2"/>
<dbReference type="NCBIfam" id="TIGR00589">
    <property type="entry name" value="ogt"/>
    <property type="match status" value="1"/>
</dbReference>
<keyword evidence="7" id="KW-0805">Transcription regulation</keyword>
<dbReference type="EMBL" id="CP016895">
    <property type="protein sequence ID" value="AOA59266.1"/>
    <property type="molecule type" value="Genomic_DNA"/>
</dbReference>
<keyword evidence="6" id="KW-0227">DNA damage</keyword>
<dbReference type="Proteomes" id="UP000093391">
    <property type="component" value="Chromosome"/>
</dbReference>
<dbReference type="RefSeq" id="WP_067557279.1">
    <property type="nucleotide sequence ID" value="NZ_CP016895.1"/>
</dbReference>
<dbReference type="FunFam" id="1.10.10.10:FF:000214">
    <property type="entry name" value="Methylated-DNA--protein-cysteine methyltransferase"/>
    <property type="match status" value="1"/>
</dbReference>
<evidence type="ECO:0000256" key="7">
    <source>
        <dbReference type="ARBA" id="ARBA00023015"/>
    </source>
</evidence>
<gene>
    <name evidence="12" type="ORF">BFG52_13495</name>
</gene>
<dbReference type="InterPro" id="IPR018060">
    <property type="entry name" value="HTH_AraC"/>
</dbReference>
<evidence type="ECO:0000256" key="1">
    <source>
        <dbReference type="ARBA" id="ARBA00001286"/>
    </source>
</evidence>
<organism evidence="12 13">
    <name type="scientific">Acinetobacter larvae</name>
    <dbReference type="NCBI Taxonomy" id="1789224"/>
    <lineage>
        <taxon>Bacteria</taxon>
        <taxon>Pseudomonadati</taxon>
        <taxon>Pseudomonadota</taxon>
        <taxon>Gammaproteobacteria</taxon>
        <taxon>Moraxellales</taxon>
        <taxon>Moraxellaceae</taxon>
        <taxon>Acinetobacter</taxon>
    </lineage>
</organism>
<comment type="catalytic activity">
    <reaction evidence="10">
        <text>a 6-O-methyl-2'-deoxyguanosine in DNA + L-cysteinyl-[protein] = S-methyl-L-cysteinyl-[protein] + a 2'-deoxyguanosine in DNA</text>
        <dbReference type="Rhea" id="RHEA:24000"/>
        <dbReference type="Rhea" id="RHEA-COMP:10131"/>
        <dbReference type="Rhea" id="RHEA-COMP:10132"/>
        <dbReference type="Rhea" id="RHEA-COMP:11367"/>
        <dbReference type="Rhea" id="RHEA-COMP:11368"/>
        <dbReference type="ChEBI" id="CHEBI:29950"/>
        <dbReference type="ChEBI" id="CHEBI:82612"/>
        <dbReference type="ChEBI" id="CHEBI:85445"/>
        <dbReference type="ChEBI" id="CHEBI:85448"/>
        <dbReference type="EC" id="2.1.1.63"/>
    </reaction>
</comment>
<keyword evidence="9" id="KW-0234">DNA repair</keyword>
<dbReference type="PROSITE" id="PS01124">
    <property type="entry name" value="HTH_ARAC_FAMILY_2"/>
    <property type="match status" value="1"/>
</dbReference>